<dbReference type="AlphaFoldDB" id="X1F5A1"/>
<gene>
    <name evidence="1" type="ORF">S03H2_02849</name>
</gene>
<organism evidence="1">
    <name type="scientific">marine sediment metagenome</name>
    <dbReference type="NCBI Taxonomy" id="412755"/>
    <lineage>
        <taxon>unclassified sequences</taxon>
        <taxon>metagenomes</taxon>
        <taxon>ecological metagenomes</taxon>
    </lineage>
</organism>
<proteinExistence type="predicted"/>
<accession>X1F5A1</accession>
<dbReference type="EMBL" id="BARU01000994">
    <property type="protein sequence ID" value="GAH27755.1"/>
    <property type="molecule type" value="Genomic_DNA"/>
</dbReference>
<evidence type="ECO:0000313" key="1">
    <source>
        <dbReference type="EMBL" id="GAH27755.1"/>
    </source>
</evidence>
<protein>
    <submittedName>
        <fullName evidence="1">Uncharacterized protein</fullName>
    </submittedName>
</protein>
<name>X1F5A1_9ZZZZ</name>
<feature type="non-terminal residue" evidence="1">
    <location>
        <position position="168"/>
    </location>
</feature>
<reference evidence="1" key="1">
    <citation type="journal article" date="2014" name="Front. Microbiol.">
        <title>High frequency of phylogenetically diverse reductive dehalogenase-homologous genes in deep subseafloor sedimentary metagenomes.</title>
        <authorList>
            <person name="Kawai M."/>
            <person name="Futagami T."/>
            <person name="Toyoda A."/>
            <person name="Takaki Y."/>
            <person name="Nishi S."/>
            <person name="Hori S."/>
            <person name="Arai W."/>
            <person name="Tsubouchi T."/>
            <person name="Morono Y."/>
            <person name="Uchiyama I."/>
            <person name="Ito T."/>
            <person name="Fujiyama A."/>
            <person name="Inagaki F."/>
            <person name="Takami H."/>
        </authorList>
    </citation>
    <scope>NUCLEOTIDE SEQUENCE</scope>
    <source>
        <strain evidence="1">Expedition CK06-06</strain>
    </source>
</reference>
<comment type="caution">
    <text evidence="1">The sequence shown here is derived from an EMBL/GenBank/DDBJ whole genome shotgun (WGS) entry which is preliminary data.</text>
</comment>
<sequence>MPFKKPPNKLKSFKKDIAPIGFFFDFFSNENFKVPILPIPMRIDKITNGQPTLFIYPNISKLNRICQKYEFAINYSLFFSIGIKNLINFARKKFIDIFNRTLPNKFIIDWFNQSKLVDAKIPSLTKDFTYILSEFLKFYSQFDENNNINYANSLIAYCDKMTKYFRKR</sequence>